<protein>
    <recommendedName>
        <fullName evidence="5">Photosystem II reaction center Psb28 protein</fullName>
    </recommendedName>
</protein>
<dbReference type="Proteomes" id="UP000183940">
    <property type="component" value="Unassembled WGS sequence"/>
</dbReference>
<dbReference type="PANTHER" id="PTHR34963">
    <property type="match status" value="1"/>
</dbReference>
<keyword evidence="4 5" id="KW-0604">Photosystem II</keyword>
<evidence type="ECO:0000313" key="6">
    <source>
        <dbReference type="EMBL" id="OJJ24596.1"/>
    </source>
</evidence>
<dbReference type="InterPro" id="IPR005610">
    <property type="entry name" value="PSII_Psb28_class-1"/>
</dbReference>
<evidence type="ECO:0000256" key="4">
    <source>
        <dbReference type="ARBA" id="ARBA00023276"/>
    </source>
</evidence>
<dbReference type="GO" id="GO:0009654">
    <property type="term" value="C:photosystem II oxygen evolving complex"/>
    <property type="evidence" value="ECO:0007669"/>
    <property type="project" value="InterPro"/>
</dbReference>
<dbReference type="PANTHER" id="PTHR34963:SF2">
    <property type="entry name" value="PHOTOSYSTEM II REACTION CENTER PSB28 PROTEIN, CHLOROPLASTIC"/>
    <property type="match status" value="1"/>
</dbReference>
<evidence type="ECO:0000313" key="7">
    <source>
        <dbReference type="Proteomes" id="UP000183940"/>
    </source>
</evidence>
<organism evidence="6 7">
    <name type="scientific">Roseofilum reptotaenium AO1-A</name>
    <dbReference type="NCBI Taxonomy" id="1925591"/>
    <lineage>
        <taxon>Bacteria</taxon>
        <taxon>Bacillati</taxon>
        <taxon>Cyanobacteriota</taxon>
        <taxon>Cyanophyceae</taxon>
        <taxon>Desertifilales</taxon>
        <taxon>Desertifilaceae</taxon>
        <taxon>Roseofilum</taxon>
    </lineage>
</organism>
<dbReference type="Pfam" id="PF03912">
    <property type="entry name" value="Psb28"/>
    <property type="match status" value="1"/>
</dbReference>
<dbReference type="EMBL" id="MLAW01000028">
    <property type="protein sequence ID" value="OJJ24596.1"/>
    <property type="molecule type" value="Genomic_DNA"/>
</dbReference>
<evidence type="ECO:0000256" key="1">
    <source>
        <dbReference type="ARBA" id="ARBA00004170"/>
    </source>
</evidence>
<comment type="caution">
    <text evidence="6">The sequence shown here is derived from an EMBL/GenBank/DDBJ whole genome shotgun (WGS) entry which is preliminary data.</text>
</comment>
<evidence type="ECO:0000256" key="3">
    <source>
        <dbReference type="ARBA" id="ARBA00023136"/>
    </source>
</evidence>
<evidence type="ECO:0000256" key="2">
    <source>
        <dbReference type="ARBA" id="ARBA00022531"/>
    </source>
</evidence>
<comment type="similarity">
    <text evidence="5">Belongs to the Psb28 family.</text>
</comment>
<keyword evidence="2 5" id="KW-0602">Photosynthesis</keyword>
<gene>
    <name evidence="6" type="ORF">BI308_15705</name>
</gene>
<comment type="subcellular location">
    <subcellularLocation>
        <location evidence="1">Membrane</location>
        <topology evidence="1">Peripheral membrane protein</topology>
    </subcellularLocation>
</comment>
<accession>A0A1L9QPN6</accession>
<evidence type="ECO:0000256" key="5">
    <source>
        <dbReference type="RuleBase" id="RU003509"/>
    </source>
</evidence>
<dbReference type="AlphaFoldDB" id="A0A1L9QPN6"/>
<keyword evidence="7" id="KW-1185">Reference proteome</keyword>
<name>A0A1L9QPN6_9CYAN</name>
<proteinExistence type="inferred from homology"/>
<dbReference type="STRING" id="1925591.BI308_15705"/>
<dbReference type="Gene3D" id="2.40.30.220">
    <property type="entry name" value="Photosystem II Psb28"/>
    <property type="match status" value="1"/>
</dbReference>
<sequence length="118" mass="13653">MTISVEFIEGMSEEISGISLRKRPNSDTKIVVLSFERLVAAEGFKSFGNKVEHLWLKDEEGTIQVSPNGMKFIFVDDDELSNAECTFEVHSQDQFDRVMRFFHRYADAYGFEFQGNRQ</sequence>
<keyword evidence="3" id="KW-0472">Membrane</keyword>
<dbReference type="InterPro" id="IPR038676">
    <property type="entry name" value="Psb28_c1_sf"/>
</dbReference>
<dbReference type="NCBIfam" id="TIGR03047">
    <property type="entry name" value="PS_II_psb28"/>
    <property type="match status" value="1"/>
</dbReference>
<dbReference type="GO" id="GO:0015979">
    <property type="term" value="P:photosynthesis"/>
    <property type="evidence" value="ECO:0007669"/>
    <property type="project" value="UniProtKB-KW"/>
</dbReference>
<reference evidence="6" key="1">
    <citation type="submission" date="2016-10" db="EMBL/GenBank/DDBJ databases">
        <title>CRISPR-Cas defence system in Roseofilum reptotaenium: evidence of a bacteriophage-cyanobacterium arms race in the coral black band disease.</title>
        <authorList>
            <person name="Buerger P."/>
            <person name="Wood-Charlson E.M."/>
            <person name="Weynberg K.D."/>
            <person name="Willis B."/>
            <person name="Van Oppen M.J."/>
        </authorList>
    </citation>
    <scope>NUCLEOTIDE SEQUENCE [LARGE SCALE GENOMIC DNA]</scope>
    <source>
        <strain evidence="6">AO1-A</strain>
    </source>
</reference>